<sequence>CLKLDKFTYFTQFLRLCLFLFTLYIPICNDGDGVLGIVRILKLRNQAVSHRKNKIRTTTLTVYPICTQVYSKYPNGVTSTSLEKEEDDFNLLFRRNKWLGEEWKETYSI</sequence>
<keyword evidence="11" id="KW-0067">ATP-binding</keyword>
<gene>
    <name evidence="21" type="ORF">H5410_001694</name>
</gene>
<evidence type="ECO:0000256" key="4">
    <source>
        <dbReference type="ARBA" id="ARBA00011648"/>
    </source>
</evidence>
<evidence type="ECO:0000256" key="13">
    <source>
        <dbReference type="ARBA" id="ARBA00022989"/>
    </source>
</evidence>
<dbReference type="InterPro" id="IPR003319">
    <property type="entry name" value="YMF19-like_N"/>
</dbReference>
<dbReference type="PANTHER" id="PTHR36816:SF1">
    <property type="entry name" value="ATP SYNTHASE PROTEIN YMF19"/>
    <property type="match status" value="1"/>
</dbReference>
<dbReference type="GO" id="GO:0045259">
    <property type="term" value="C:proton-transporting ATP synthase complex"/>
    <property type="evidence" value="ECO:0007669"/>
    <property type="project" value="UniProtKB-KW"/>
</dbReference>
<evidence type="ECO:0000256" key="11">
    <source>
        <dbReference type="ARBA" id="ARBA00022840"/>
    </source>
</evidence>
<keyword evidence="8" id="KW-0812">Transmembrane</keyword>
<evidence type="ECO:0000256" key="19">
    <source>
        <dbReference type="ARBA" id="ARBA00048383"/>
    </source>
</evidence>
<evidence type="ECO:0000256" key="17">
    <source>
        <dbReference type="ARBA" id="ARBA00023310"/>
    </source>
</evidence>
<dbReference type="GO" id="GO:1902600">
    <property type="term" value="P:proton transmembrane transport"/>
    <property type="evidence" value="ECO:0007669"/>
    <property type="project" value="UniProtKB-KW"/>
</dbReference>
<dbReference type="GO" id="GO:0006754">
    <property type="term" value="P:ATP biosynthetic process"/>
    <property type="evidence" value="ECO:0007669"/>
    <property type="project" value="UniProtKB-KW"/>
</dbReference>
<evidence type="ECO:0000256" key="12">
    <source>
        <dbReference type="ARBA" id="ARBA00022967"/>
    </source>
</evidence>
<accession>A0A9J6AZW4</accession>
<evidence type="ECO:0000256" key="14">
    <source>
        <dbReference type="ARBA" id="ARBA00023065"/>
    </source>
</evidence>
<dbReference type="OrthoDB" id="1879916at2759"/>
<evidence type="ECO:0000256" key="16">
    <source>
        <dbReference type="ARBA" id="ARBA00023136"/>
    </source>
</evidence>
<evidence type="ECO:0000256" key="1">
    <source>
        <dbReference type="ARBA" id="ARBA00003096"/>
    </source>
</evidence>
<evidence type="ECO:0000256" key="10">
    <source>
        <dbReference type="ARBA" id="ARBA00022781"/>
    </source>
</evidence>
<comment type="catalytic activity">
    <reaction evidence="19">
        <text>ATP + H2O + 4 H(+)(in) = ADP + phosphate + 5 H(+)(out)</text>
        <dbReference type="Rhea" id="RHEA:57720"/>
        <dbReference type="ChEBI" id="CHEBI:15377"/>
        <dbReference type="ChEBI" id="CHEBI:15378"/>
        <dbReference type="ChEBI" id="CHEBI:30616"/>
        <dbReference type="ChEBI" id="CHEBI:43474"/>
        <dbReference type="ChEBI" id="CHEBI:456216"/>
        <dbReference type="EC" id="7.1.2.2"/>
    </reaction>
</comment>
<evidence type="ECO:0000256" key="8">
    <source>
        <dbReference type="ARBA" id="ARBA00022692"/>
    </source>
</evidence>
<comment type="subcellular location">
    <subcellularLocation>
        <location evidence="2">Mitochondrion membrane</location>
        <topology evidence="2">Single-pass membrane protein</topology>
    </subcellularLocation>
</comment>
<evidence type="ECO:0000256" key="9">
    <source>
        <dbReference type="ARBA" id="ARBA00022741"/>
    </source>
</evidence>
<keyword evidence="13" id="KW-1133">Transmembrane helix</keyword>
<evidence type="ECO:0000256" key="7">
    <source>
        <dbReference type="ARBA" id="ARBA00022547"/>
    </source>
</evidence>
<keyword evidence="22" id="KW-1185">Reference proteome</keyword>
<comment type="function">
    <text evidence="1">This is one of the chains of the nonenzymatic component (CF(0) subunit) of the mitochondrial ATPase complex.</text>
</comment>
<dbReference type="GO" id="GO:0031966">
    <property type="term" value="C:mitochondrial membrane"/>
    <property type="evidence" value="ECO:0007669"/>
    <property type="project" value="UniProtKB-SubCell"/>
</dbReference>
<evidence type="ECO:0000256" key="2">
    <source>
        <dbReference type="ARBA" id="ARBA00004304"/>
    </source>
</evidence>
<keyword evidence="7" id="KW-0138">CF(0)</keyword>
<keyword evidence="12" id="KW-1278">Translocase</keyword>
<feature type="non-terminal residue" evidence="21">
    <location>
        <position position="1"/>
    </location>
</feature>
<dbReference type="InterPro" id="IPR044975">
    <property type="entry name" value="YMF19-like"/>
</dbReference>
<name>A0A9J6AZW4_SOLCO</name>
<evidence type="ECO:0000256" key="3">
    <source>
        <dbReference type="ARBA" id="ARBA00010946"/>
    </source>
</evidence>
<dbReference type="Proteomes" id="UP000824120">
    <property type="component" value="Chromosome 1"/>
</dbReference>
<comment type="similarity">
    <text evidence="3">Belongs to the ATPase protein YMF19 family.</text>
</comment>
<evidence type="ECO:0000256" key="15">
    <source>
        <dbReference type="ARBA" id="ARBA00023128"/>
    </source>
</evidence>
<evidence type="ECO:0000259" key="20">
    <source>
        <dbReference type="Pfam" id="PF02326"/>
    </source>
</evidence>
<comment type="caution">
    <text evidence="21">The sequence shown here is derived from an EMBL/GenBank/DDBJ whole genome shotgun (WGS) entry which is preliminary data.</text>
</comment>
<reference evidence="21 22" key="1">
    <citation type="submission" date="2020-09" db="EMBL/GenBank/DDBJ databases">
        <title>De no assembly of potato wild relative species, Solanum commersonii.</title>
        <authorList>
            <person name="Cho K."/>
        </authorList>
    </citation>
    <scope>NUCLEOTIDE SEQUENCE [LARGE SCALE GENOMIC DNA]</scope>
    <source>
        <strain evidence="21">LZ3.2</strain>
        <tissue evidence="21">Leaf</tissue>
    </source>
</reference>
<keyword evidence="17" id="KW-0066">ATP synthesis</keyword>
<dbReference type="PANTHER" id="PTHR36816">
    <property type="entry name" value="ATP SYNTHASE PROTEIN YMF19"/>
    <property type="match status" value="1"/>
</dbReference>
<keyword evidence="15" id="KW-0496">Mitochondrion</keyword>
<dbReference type="GO" id="GO:0005524">
    <property type="term" value="F:ATP binding"/>
    <property type="evidence" value="ECO:0007669"/>
    <property type="project" value="UniProtKB-KW"/>
</dbReference>
<dbReference type="EC" id="7.1.2.2" evidence="5"/>
<dbReference type="EMBL" id="JACXVP010000001">
    <property type="protein sequence ID" value="KAG5629977.1"/>
    <property type="molecule type" value="Genomic_DNA"/>
</dbReference>
<evidence type="ECO:0000256" key="18">
    <source>
        <dbReference type="ARBA" id="ARBA00030649"/>
    </source>
</evidence>
<comment type="subunit">
    <text evidence="4">F-type ATPases have 2 components, CF(1) - the catalytic core - and CF(0) - the membrane proton channel. CF(1) has five subunits: alpha(3), beta(3), gamma(1), delta(1), epsilon(1). CF(0) has three main subunits: a, b and c.</text>
</comment>
<keyword evidence="6" id="KW-0813">Transport</keyword>
<keyword evidence="9" id="KW-0547">Nucleotide-binding</keyword>
<dbReference type="AlphaFoldDB" id="A0A9J6AZW4"/>
<proteinExistence type="inferred from homology"/>
<evidence type="ECO:0000313" key="22">
    <source>
        <dbReference type="Proteomes" id="UP000824120"/>
    </source>
</evidence>
<organism evidence="21 22">
    <name type="scientific">Solanum commersonii</name>
    <name type="common">Commerson's wild potato</name>
    <name type="synonym">Commerson's nightshade</name>
    <dbReference type="NCBI Taxonomy" id="4109"/>
    <lineage>
        <taxon>Eukaryota</taxon>
        <taxon>Viridiplantae</taxon>
        <taxon>Streptophyta</taxon>
        <taxon>Embryophyta</taxon>
        <taxon>Tracheophyta</taxon>
        <taxon>Spermatophyta</taxon>
        <taxon>Magnoliopsida</taxon>
        <taxon>eudicotyledons</taxon>
        <taxon>Gunneridae</taxon>
        <taxon>Pentapetalae</taxon>
        <taxon>asterids</taxon>
        <taxon>lamiids</taxon>
        <taxon>Solanales</taxon>
        <taxon>Solanaceae</taxon>
        <taxon>Solanoideae</taxon>
        <taxon>Solaneae</taxon>
        <taxon>Solanum</taxon>
    </lineage>
</organism>
<evidence type="ECO:0000256" key="6">
    <source>
        <dbReference type="ARBA" id="ARBA00022448"/>
    </source>
</evidence>
<feature type="domain" description="ATP synthase YMF19-like N-terminal" evidence="20">
    <location>
        <begin position="4"/>
        <end position="64"/>
    </location>
</feature>
<evidence type="ECO:0000313" key="21">
    <source>
        <dbReference type="EMBL" id="KAG5629977.1"/>
    </source>
</evidence>
<dbReference type="Pfam" id="PF02326">
    <property type="entry name" value="YMF19"/>
    <property type="match status" value="1"/>
</dbReference>
<keyword evidence="10" id="KW-0375">Hydrogen ion transport</keyword>
<evidence type="ECO:0000256" key="5">
    <source>
        <dbReference type="ARBA" id="ARBA00012473"/>
    </source>
</evidence>
<protein>
    <recommendedName>
        <fullName evidence="5">H(+)-transporting two-sector ATPase</fullName>
        <ecNumber evidence="5">7.1.2.2</ecNumber>
    </recommendedName>
    <alternativeName>
        <fullName evidence="18">Mitochondrial protein YMF19</fullName>
    </alternativeName>
</protein>
<keyword evidence="14" id="KW-0406">Ion transport</keyword>
<keyword evidence="16" id="KW-0472">Membrane</keyword>